<dbReference type="EMBL" id="JAECSB010000010">
    <property type="protein sequence ID" value="MBH5141137.1"/>
    <property type="molecule type" value="Genomic_DNA"/>
</dbReference>
<comment type="caution">
    <text evidence="2">The sequence shown here is derived from an EMBL/GenBank/DDBJ whole genome shotgun (WGS) entry which is preliminary data.</text>
</comment>
<dbReference type="Proteomes" id="UP000627573">
    <property type="component" value="Unassembled WGS sequence"/>
</dbReference>
<gene>
    <name evidence="2" type="ORF">I3517_00705</name>
</gene>
<feature type="transmembrane region" description="Helical" evidence="1">
    <location>
        <begin position="53"/>
        <end position="73"/>
    </location>
</feature>
<evidence type="ECO:0000256" key="1">
    <source>
        <dbReference type="SAM" id="Phobius"/>
    </source>
</evidence>
<keyword evidence="3" id="KW-1185">Reference proteome</keyword>
<keyword evidence="1" id="KW-1133">Transmembrane helix</keyword>
<keyword evidence="1" id="KW-0812">Transmembrane</keyword>
<dbReference type="AlphaFoldDB" id="A0A8I1D4D9"/>
<name>A0A8I1D4D9_RHOER</name>
<protein>
    <submittedName>
        <fullName evidence="2">Uncharacterized protein</fullName>
    </submittedName>
</protein>
<sequence>MIASVIMLLVGLGGGTLALYGNRLCTQGHAKAADDYANGRPTATGMRVLDRGFLLAVAGIVVVVIALLTFLFVGPIQ</sequence>
<proteinExistence type="predicted"/>
<evidence type="ECO:0000313" key="3">
    <source>
        <dbReference type="Proteomes" id="UP000627573"/>
    </source>
</evidence>
<dbReference type="RefSeq" id="WP_142006908.1">
    <property type="nucleotide sequence ID" value="NZ_JAECSB010000010.1"/>
</dbReference>
<dbReference type="GeneID" id="93806392"/>
<accession>A0A8I1D4D9</accession>
<evidence type="ECO:0000313" key="2">
    <source>
        <dbReference type="EMBL" id="MBH5141137.1"/>
    </source>
</evidence>
<keyword evidence="1" id="KW-0472">Membrane</keyword>
<reference evidence="2 3" key="1">
    <citation type="submission" date="2020-12" db="EMBL/GenBank/DDBJ databases">
        <title>Draft genome sequence of furan degrading bacterial strain FUR100.</title>
        <authorList>
            <person name="Woiski C."/>
        </authorList>
    </citation>
    <scope>NUCLEOTIDE SEQUENCE [LARGE SCALE GENOMIC DNA]</scope>
    <source>
        <strain evidence="2 3">FUR100</strain>
    </source>
</reference>
<organism evidence="2 3">
    <name type="scientific">Rhodococcus erythropolis</name>
    <name type="common">Arthrobacter picolinophilus</name>
    <dbReference type="NCBI Taxonomy" id="1833"/>
    <lineage>
        <taxon>Bacteria</taxon>
        <taxon>Bacillati</taxon>
        <taxon>Actinomycetota</taxon>
        <taxon>Actinomycetes</taxon>
        <taxon>Mycobacteriales</taxon>
        <taxon>Nocardiaceae</taxon>
        <taxon>Rhodococcus</taxon>
        <taxon>Rhodococcus erythropolis group</taxon>
    </lineage>
</organism>